<dbReference type="Pfam" id="PF00413">
    <property type="entry name" value="Peptidase_M10"/>
    <property type="match status" value="1"/>
</dbReference>
<proteinExistence type="predicted"/>
<evidence type="ECO:0000313" key="7">
    <source>
        <dbReference type="Proteomes" id="UP001138997"/>
    </source>
</evidence>
<keyword evidence="1" id="KW-0645">Protease</keyword>
<dbReference type="InterPro" id="IPR024079">
    <property type="entry name" value="MetalloPept_cat_dom_sf"/>
</dbReference>
<dbReference type="GO" id="GO:0004222">
    <property type="term" value="F:metalloendopeptidase activity"/>
    <property type="evidence" value="ECO:0007669"/>
    <property type="project" value="InterPro"/>
</dbReference>
<accession>A0A9X1NFX8</accession>
<protein>
    <submittedName>
        <fullName evidence="6">Matrixin family metalloprotease</fullName>
        <ecNumber evidence="6">3.4.24.-</ecNumber>
    </submittedName>
</protein>
<dbReference type="PRINTS" id="PR00138">
    <property type="entry name" value="MATRIXIN"/>
</dbReference>
<evidence type="ECO:0000256" key="1">
    <source>
        <dbReference type="ARBA" id="ARBA00022670"/>
    </source>
</evidence>
<dbReference type="AlphaFoldDB" id="A0A9X1NFX8"/>
<feature type="domain" description="Peptidase metallopeptidase" evidence="5">
    <location>
        <begin position="257"/>
        <end position="418"/>
    </location>
</feature>
<dbReference type="Gene3D" id="3.40.390.10">
    <property type="entry name" value="Collagenase (Catalytic Domain)"/>
    <property type="match status" value="1"/>
</dbReference>
<dbReference type="RefSeq" id="WP_231442431.1">
    <property type="nucleotide sequence ID" value="NZ_JAJOMB010000007.1"/>
</dbReference>
<dbReference type="Proteomes" id="UP001138997">
    <property type="component" value="Unassembled WGS sequence"/>
</dbReference>
<evidence type="ECO:0000256" key="2">
    <source>
        <dbReference type="ARBA" id="ARBA00022723"/>
    </source>
</evidence>
<dbReference type="PANTHER" id="PTHR10201">
    <property type="entry name" value="MATRIX METALLOPROTEINASE"/>
    <property type="match status" value="1"/>
</dbReference>
<dbReference type="InterPro" id="IPR001818">
    <property type="entry name" value="Pept_M10_metallopeptidase"/>
</dbReference>
<dbReference type="GO" id="GO:0006508">
    <property type="term" value="P:proteolysis"/>
    <property type="evidence" value="ECO:0007669"/>
    <property type="project" value="UniProtKB-KW"/>
</dbReference>
<gene>
    <name evidence="6" type="ORF">LR394_15605</name>
</gene>
<evidence type="ECO:0000256" key="3">
    <source>
        <dbReference type="ARBA" id="ARBA00022801"/>
    </source>
</evidence>
<comment type="caution">
    <text evidence="6">The sequence shown here is derived from an EMBL/GenBank/DDBJ whole genome shotgun (WGS) entry which is preliminary data.</text>
</comment>
<keyword evidence="2" id="KW-0479">Metal-binding</keyword>
<dbReference type="GO" id="GO:0031012">
    <property type="term" value="C:extracellular matrix"/>
    <property type="evidence" value="ECO:0007669"/>
    <property type="project" value="InterPro"/>
</dbReference>
<evidence type="ECO:0000256" key="4">
    <source>
        <dbReference type="ARBA" id="ARBA00022833"/>
    </source>
</evidence>
<keyword evidence="3 6" id="KW-0378">Hydrolase</keyword>
<evidence type="ECO:0000259" key="5">
    <source>
        <dbReference type="SMART" id="SM00235"/>
    </source>
</evidence>
<reference evidence="6" key="1">
    <citation type="submission" date="2021-11" db="EMBL/GenBank/DDBJ databases">
        <title>Streptomyces corallinus and Kineosporia corallina sp. nov., two new coral-derived marine actinobacteria.</title>
        <authorList>
            <person name="Buangrab K."/>
            <person name="Sutthacheep M."/>
            <person name="Yeemin T."/>
            <person name="Harunari E."/>
            <person name="Igarashi Y."/>
            <person name="Sripreechasak P."/>
            <person name="Kanchanasin P."/>
            <person name="Tanasupawat S."/>
            <person name="Phongsopitanun W."/>
        </authorList>
    </citation>
    <scope>NUCLEOTIDE SEQUENCE</scope>
    <source>
        <strain evidence="6">JCM 31032</strain>
    </source>
</reference>
<name>A0A9X1NFX8_9ACTN</name>
<keyword evidence="7" id="KW-1185">Reference proteome</keyword>
<dbReference type="InterPro" id="IPR006026">
    <property type="entry name" value="Peptidase_Metallo"/>
</dbReference>
<evidence type="ECO:0000313" key="6">
    <source>
        <dbReference type="EMBL" id="MCD5312333.1"/>
    </source>
</evidence>
<dbReference type="InterPro" id="IPR021190">
    <property type="entry name" value="Pept_M10A"/>
</dbReference>
<sequence length="421" mass="44105">MPSPSADPIRSRTVTRTVRALSIASLLVLPVAVGSIAPAGAAESTPVTRDPGVIGTVTPNGVFRPSAPSSTTYGAAAARVSISGPSTMTANATYKVKVSGDSRVCGIIEQSVPRQDMKKPYTLPVTLKDLKAGKTKITVYAVGCSKTNRYPVYGIGYKTISQPVHVNKANRWIAPTSEKKADRTLSVSVSASKAGVSAKLYKGSKLVKNLGTKKTKKASFSWTPGKAAPGTYTVAVKGGGKTVRLTTSVTAGWAPMNPPFARCKTLTWSYNAKNEPERAAGMVDDIAEGFKQISQATGIRFKKVSKGATIGLTWAGEKQFPEGETDADGLGGSTGNGTNATKGSVWFNTASRWVAQPGYGRYDGVPGRGALIVHEVVHALGLGHVTDKQALMYPISDVGSPTTLTKHEIAGLNTLYNAKSC</sequence>
<keyword evidence="4" id="KW-0862">Zinc</keyword>
<keyword evidence="6" id="KW-0482">Metalloprotease</keyword>
<dbReference type="SUPFAM" id="SSF55486">
    <property type="entry name" value="Metalloproteases ('zincins'), catalytic domain"/>
    <property type="match status" value="1"/>
</dbReference>
<dbReference type="EC" id="3.4.24.-" evidence="6"/>
<organism evidence="6 7">
    <name type="scientific">Kineosporia babensis</name>
    <dbReference type="NCBI Taxonomy" id="499548"/>
    <lineage>
        <taxon>Bacteria</taxon>
        <taxon>Bacillati</taxon>
        <taxon>Actinomycetota</taxon>
        <taxon>Actinomycetes</taxon>
        <taxon>Kineosporiales</taxon>
        <taxon>Kineosporiaceae</taxon>
        <taxon>Kineosporia</taxon>
    </lineage>
</organism>
<dbReference type="GO" id="GO:0008270">
    <property type="term" value="F:zinc ion binding"/>
    <property type="evidence" value="ECO:0007669"/>
    <property type="project" value="InterPro"/>
</dbReference>
<dbReference type="SMART" id="SM00235">
    <property type="entry name" value="ZnMc"/>
    <property type="match status" value="1"/>
</dbReference>
<dbReference type="EMBL" id="JAJOMB010000007">
    <property type="protein sequence ID" value="MCD5312333.1"/>
    <property type="molecule type" value="Genomic_DNA"/>
</dbReference>